<dbReference type="SMART" id="SM00633">
    <property type="entry name" value="Glyco_10"/>
    <property type="match status" value="1"/>
</dbReference>
<evidence type="ECO:0000256" key="2">
    <source>
        <dbReference type="ARBA" id="ARBA00023277"/>
    </source>
</evidence>
<evidence type="ECO:0000313" key="8">
    <source>
        <dbReference type="EMBL" id="MFC3878639.1"/>
    </source>
</evidence>
<dbReference type="SUPFAM" id="SSF51445">
    <property type="entry name" value="(Trans)glycosidases"/>
    <property type="match status" value="1"/>
</dbReference>
<evidence type="ECO:0000256" key="4">
    <source>
        <dbReference type="ARBA" id="ARBA00023326"/>
    </source>
</evidence>
<keyword evidence="3 6" id="KW-0326">Glycosidase</keyword>
<feature type="domain" description="GH10" evidence="7">
    <location>
        <begin position="25"/>
        <end position="373"/>
    </location>
</feature>
<evidence type="ECO:0000256" key="1">
    <source>
        <dbReference type="ARBA" id="ARBA00022801"/>
    </source>
</evidence>
<feature type="active site" description="Nucleophile" evidence="5">
    <location>
        <position position="266"/>
    </location>
</feature>
<keyword evidence="2 6" id="KW-0119">Carbohydrate metabolism</keyword>
<dbReference type="PANTHER" id="PTHR31490">
    <property type="entry name" value="GLYCOSYL HYDROLASE"/>
    <property type="match status" value="1"/>
</dbReference>
<evidence type="ECO:0000256" key="3">
    <source>
        <dbReference type="ARBA" id="ARBA00023295"/>
    </source>
</evidence>
<accession>A0ABV8APQ4</accession>
<evidence type="ECO:0000256" key="5">
    <source>
        <dbReference type="PROSITE-ProRule" id="PRU10061"/>
    </source>
</evidence>
<dbReference type="RefSeq" id="WP_377902291.1">
    <property type="nucleotide sequence ID" value="NZ_JBHRZS010000002.1"/>
</dbReference>
<comment type="caution">
    <text evidence="8">The sequence shown here is derived from an EMBL/GenBank/DDBJ whole genome shotgun (WGS) entry which is preliminary data.</text>
</comment>
<dbReference type="PRINTS" id="PR00134">
    <property type="entry name" value="GLHYDRLASE10"/>
</dbReference>
<dbReference type="PANTHER" id="PTHR31490:SF90">
    <property type="entry name" value="ENDO-1,4-BETA-XYLANASE A"/>
    <property type="match status" value="1"/>
</dbReference>
<proteinExistence type="inferred from homology"/>
<protein>
    <recommendedName>
        <fullName evidence="6">Beta-xylanase</fullName>
        <ecNumber evidence="6">3.2.1.8</ecNumber>
    </recommendedName>
</protein>
<gene>
    <name evidence="8" type="ORF">ACFOSV_00535</name>
</gene>
<dbReference type="PROSITE" id="PS00591">
    <property type="entry name" value="GH10_1"/>
    <property type="match status" value="1"/>
</dbReference>
<comment type="catalytic activity">
    <reaction evidence="6">
        <text>Endohydrolysis of (1-&gt;4)-beta-D-xylosidic linkages in xylans.</text>
        <dbReference type="EC" id="3.2.1.8"/>
    </reaction>
</comment>
<dbReference type="InterPro" id="IPR001000">
    <property type="entry name" value="GH10_dom"/>
</dbReference>
<keyword evidence="4 6" id="KW-0624">Polysaccharide degradation</keyword>
<dbReference type="InterPro" id="IPR031158">
    <property type="entry name" value="GH10_AS"/>
</dbReference>
<dbReference type="Pfam" id="PF00331">
    <property type="entry name" value="Glyco_hydro_10"/>
    <property type="match status" value="1"/>
</dbReference>
<evidence type="ECO:0000259" key="7">
    <source>
        <dbReference type="PROSITE" id="PS51760"/>
    </source>
</evidence>
<evidence type="ECO:0000313" key="9">
    <source>
        <dbReference type="Proteomes" id="UP001595805"/>
    </source>
</evidence>
<dbReference type="PROSITE" id="PS51760">
    <property type="entry name" value="GH10_2"/>
    <property type="match status" value="1"/>
</dbReference>
<dbReference type="EC" id="3.2.1.8" evidence="6"/>
<dbReference type="EMBL" id="JBHRZS010000002">
    <property type="protein sequence ID" value="MFC3878639.1"/>
    <property type="molecule type" value="Genomic_DNA"/>
</dbReference>
<sequence length="376" mass="43175">MKNLLPQSIFAISISFLIGILAFTHKNVTGLKDLFEDDFHVGAALNYQEVDGREARALPVLKKHFSSISPENGLKWIKVHPEPDRYDFEFGDLYIELGQSLDAFVVGHTLAWHQQVPNWVFEREDGSAKTKVELLKTLESHIETVVGRYRGKIHGWDVVNEAIEDNGEFRKSKWFEIAGVDFIKTAFRKANEMDPDAELYYNDYSVFLPKKRAAILALAKEMRAEGIRIDGIGMQGHYMLRSPSIAEIEKGIEEIHAAGFKVMITELDVDVLKRPREAIGADLAKSYEFQAEFNPFAAGLPEEIHKELIQRYGDIFKLYLTHSDKISRVTFWGINDGESWLNNWPVRGRTNYPLLFDREFLPKSEAFEAFEKMVKR</sequence>
<dbReference type="Proteomes" id="UP001595805">
    <property type="component" value="Unassembled WGS sequence"/>
</dbReference>
<comment type="similarity">
    <text evidence="6">Belongs to the glycosyl hydrolase 10 (cellulase F) family.</text>
</comment>
<organism evidence="8 9">
    <name type="scientific">Algoriphagus namhaensis</name>
    <dbReference type="NCBI Taxonomy" id="915353"/>
    <lineage>
        <taxon>Bacteria</taxon>
        <taxon>Pseudomonadati</taxon>
        <taxon>Bacteroidota</taxon>
        <taxon>Cytophagia</taxon>
        <taxon>Cytophagales</taxon>
        <taxon>Cyclobacteriaceae</taxon>
        <taxon>Algoriphagus</taxon>
    </lineage>
</organism>
<dbReference type="Gene3D" id="3.20.20.80">
    <property type="entry name" value="Glycosidases"/>
    <property type="match status" value="1"/>
</dbReference>
<dbReference type="InterPro" id="IPR044846">
    <property type="entry name" value="GH10"/>
</dbReference>
<evidence type="ECO:0000256" key="6">
    <source>
        <dbReference type="RuleBase" id="RU361174"/>
    </source>
</evidence>
<keyword evidence="1 6" id="KW-0378">Hydrolase</keyword>
<reference evidence="9" key="1">
    <citation type="journal article" date="2019" name="Int. J. Syst. Evol. Microbiol.">
        <title>The Global Catalogue of Microorganisms (GCM) 10K type strain sequencing project: providing services to taxonomists for standard genome sequencing and annotation.</title>
        <authorList>
            <consortium name="The Broad Institute Genomics Platform"/>
            <consortium name="The Broad Institute Genome Sequencing Center for Infectious Disease"/>
            <person name="Wu L."/>
            <person name="Ma J."/>
        </authorList>
    </citation>
    <scope>NUCLEOTIDE SEQUENCE [LARGE SCALE GENOMIC DNA]</scope>
    <source>
        <strain evidence="9">CCUG 60523</strain>
    </source>
</reference>
<keyword evidence="9" id="KW-1185">Reference proteome</keyword>
<dbReference type="InterPro" id="IPR017853">
    <property type="entry name" value="GH"/>
</dbReference>
<name>A0ABV8APQ4_9BACT</name>